<dbReference type="Gene3D" id="3.40.190.150">
    <property type="entry name" value="Bordetella uptake gene, domain 1"/>
    <property type="match status" value="1"/>
</dbReference>
<dbReference type="RefSeq" id="WP_248668122.1">
    <property type="nucleotide sequence ID" value="NZ_JALPRX010000073.1"/>
</dbReference>
<dbReference type="PROSITE" id="PS51318">
    <property type="entry name" value="TAT"/>
    <property type="match status" value="1"/>
</dbReference>
<dbReference type="PANTHER" id="PTHR42928:SF5">
    <property type="entry name" value="BLR1237 PROTEIN"/>
    <property type="match status" value="1"/>
</dbReference>
<dbReference type="CDD" id="cd07012">
    <property type="entry name" value="PBP2_Bug_TTT"/>
    <property type="match status" value="1"/>
</dbReference>
<organism evidence="2 3">
    <name type="scientific">Roseomonas acroporae</name>
    <dbReference type="NCBI Taxonomy" id="2937791"/>
    <lineage>
        <taxon>Bacteria</taxon>
        <taxon>Pseudomonadati</taxon>
        <taxon>Pseudomonadota</taxon>
        <taxon>Alphaproteobacteria</taxon>
        <taxon>Acetobacterales</taxon>
        <taxon>Roseomonadaceae</taxon>
        <taxon>Roseomonas</taxon>
    </lineage>
</organism>
<dbReference type="AlphaFoldDB" id="A0A9X1Y9H4"/>
<dbReference type="Pfam" id="PF03401">
    <property type="entry name" value="TctC"/>
    <property type="match status" value="1"/>
</dbReference>
<dbReference type="InterPro" id="IPR006311">
    <property type="entry name" value="TAT_signal"/>
</dbReference>
<reference evidence="2" key="1">
    <citation type="submission" date="2022-04" db="EMBL/GenBank/DDBJ databases">
        <title>Roseomonas acroporae sp. nov., isolated from coral Acropora digitifera.</title>
        <authorList>
            <person name="Sun H."/>
        </authorList>
    </citation>
    <scope>NUCLEOTIDE SEQUENCE</scope>
    <source>
        <strain evidence="2">NAR14</strain>
    </source>
</reference>
<protein>
    <submittedName>
        <fullName evidence="2">Tripartite tricarboxylate transporter substrate binding protein</fullName>
    </submittedName>
</protein>
<evidence type="ECO:0000313" key="2">
    <source>
        <dbReference type="EMBL" id="MCK8786003.1"/>
    </source>
</evidence>
<name>A0A9X1Y9H4_9PROT</name>
<dbReference type="EMBL" id="JALPRX010000073">
    <property type="protein sequence ID" value="MCK8786003.1"/>
    <property type="molecule type" value="Genomic_DNA"/>
</dbReference>
<sequence>MLGRRGFTAGGAAAVTSLLAGTAALGPLRGALAQGTAQPAVPQGAWPEHALRWLVGYPAGGASDVMARLIGQAMAARLGQPVVIDNRPGGGAVLATEAAVRAPADGYTWLHVDNGILVYNPVLYSRLPFDPDRDLQSVGFIGRFPLFLVVRPDSPVKDFAQLVAESRGRAPTYGSAGVASPHHLAMEMLKRRTGLDATHVPYRGAQAAMTDLLGGLVDTVCVDCASGLPFLRAGRARALLVMSEARSAQAPTVPTAVELGHAGAVAYGWQGLSVPHGTPAAIAGRLNADLIGALATPEIKARMTDLGIETAPWTPAEFAAFVTREIATWRPLIRELGIRLDG</sequence>
<dbReference type="PANTHER" id="PTHR42928">
    <property type="entry name" value="TRICARBOXYLATE-BINDING PROTEIN"/>
    <property type="match status" value="1"/>
</dbReference>
<dbReference type="InterPro" id="IPR005064">
    <property type="entry name" value="BUG"/>
</dbReference>
<dbReference type="SUPFAM" id="SSF53850">
    <property type="entry name" value="Periplasmic binding protein-like II"/>
    <property type="match status" value="1"/>
</dbReference>
<dbReference type="PIRSF" id="PIRSF017082">
    <property type="entry name" value="YflP"/>
    <property type="match status" value="1"/>
</dbReference>
<dbReference type="Gene3D" id="3.40.190.10">
    <property type="entry name" value="Periplasmic binding protein-like II"/>
    <property type="match status" value="1"/>
</dbReference>
<accession>A0A9X1Y9H4</accession>
<comment type="caution">
    <text evidence="2">The sequence shown here is derived from an EMBL/GenBank/DDBJ whole genome shotgun (WGS) entry which is preliminary data.</text>
</comment>
<dbReference type="Proteomes" id="UP001139516">
    <property type="component" value="Unassembled WGS sequence"/>
</dbReference>
<comment type="similarity">
    <text evidence="1">Belongs to the UPF0065 (bug) family.</text>
</comment>
<proteinExistence type="inferred from homology"/>
<dbReference type="InterPro" id="IPR042100">
    <property type="entry name" value="Bug_dom1"/>
</dbReference>
<keyword evidence="3" id="KW-1185">Reference proteome</keyword>
<evidence type="ECO:0000256" key="1">
    <source>
        <dbReference type="ARBA" id="ARBA00006987"/>
    </source>
</evidence>
<evidence type="ECO:0000313" key="3">
    <source>
        <dbReference type="Proteomes" id="UP001139516"/>
    </source>
</evidence>
<gene>
    <name evidence="2" type="ORF">M0638_16625</name>
</gene>